<protein>
    <recommendedName>
        <fullName evidence="1">methionyl-tRNA formyltransferase</fullName>
        <ecNumber evidence="1">2.1.2.9</ecNumber>
    </recommendedName>
</protein>
<sequence length="328" mass="36920">MYEIIMNIAYFGSPILSAELLDSLFNVNTLDIKLIVTQPDKPAGKSLSMKPTAVKTCAQTHTTSIFDKSLDEISEKALIDLFRMHNIDLGIVFAYGVIIPQNVLKSTQYGFWNIHPSLLPLYRGASPTIFPILLGDTKTGITLIQMNEEMDQGDIIGQKEIQIQDSASRIDIEMQIAPIATKMVAQAVDTLQKNGTIEIRPQIHKGATYTRRITKQDGYAPFELIKDSLTGGCRAHVTEQLEIVSWYYGHNKLLTTPVQNPAKLIWNMYRTLVGWPGIWTTINTNRGKKRLKIVKMNFDGRALSLETVQLEGKNEVSFQKFNKAYNII</sequence>
<dbReference type="InterPro" id="IPR002376">
    <property type="entry name" value="Formyl_transf_N"/>
</dbReference>
<dbReference type="EMBL" id="PFSC01000066">
    <property type="protein sequence ID" value="PJC32779.1"/>
    <property type="molecule type" value="Genomic_DNA"/>
</dbReference>
<reference evidence="4" key="1">
    <citation type="submission" date="2017-09" db="EMBL/GenBank/DDBJ databases">
        <title>Depth-based differentiation of microbial function through sediment-hosted aquifers and enrichment of novel symbionts in the deep terrestrial subsurface.</title>
        <authorList>
            <person name="Probst A.J."/>
            <person name="Ladd B."/>
            <person name="Jarett J.K."/>
            <person name="Geller-Mcgrath D.E."/>
            <person name="Sieber C.M.K."/>
            <person name="Emerson J.B."/>
            <person name="Anantharaman K."/>
            <person name="Thomas B.C."/>
            <person name="Malmstrom R."/>
            <person name="Stieglmeier M."/>
            <person name="Klingl A."/>
            <person name="Woyke T."/>
            <person name="Ryan C.M."/>
            <person name="Banfield J.F."/>
        </authorList>
    </citation>
    <scope>NUCLEOTIDE SEQUENCE [LARGE SCALE GENOMIC DNA]</scope>
</reference>
<dbReference type="Proteomes" id="UP000231383">
    <property type="component" value="Unassembled WGS sequence"/>
</dbReference>
<accession>A0A2M8F0G3</accession>
<dbReference type="CDD" id="cd08646">
    <property type="entry name" value="FMT_core_Met-tRNA-FMT_N"/>
    <property type="match status" value="1"/>
</dbReference>
<dbReference type="InterPro" id="IPR011034">
    <property type="entry name" value="Formyl_transferase-like_C_sf"/>
</dbReference>
<dbReference type="PROSITE" id="PS00373">
    <property type="entry name" value="GART"/>
    <property type="match status" value="1"/>
</dbReference>
<evidence type="ECO:0000259" key="2">
    <source>
        <dbReference type="Pfam" id="PF00551"/>
    </source>
</evidence>
<dbReference type="InterPro" id="IPR041711">
    <property type="entry name" value="Met-tRNA-FMT_N"/>
</dbReference>
<dbReference type="GO" id="GO:0005829">
    <property type="term" value="C:cytosol"/>
    <property type="evidence" value="ECO:0007669"/>
    <property type="project" value="TreeGrafter"/>
</dbReference>
<evidence type="ECO:0000313" key="4">
    <source>
        <dbReference type="Proteomes" id="UP000231383"/>
    </source>
</evidence>
<dbReference type="Pfam" id="PF00551">
    <property type="entry name" value="Formyl_trans_N"/>
    <property type="match status" value="1"/>
</dbReference>
<evidence type="ECO:0000256" key="1">
    <source>
        <dbReference type="ARBA" id="ARBA00012261"/>
    </source>
</evidence>
<dbReference type="AlphaFoldDB" id="A0A2M8F0G3"/>
<evidence type="ECO:0000313" key="3">
    <source>
        <dbReference type="EMBL" id="PJC32779.1"/>
    </source>
</evidence>
<organism evidence="3 4">
    <name type="scientific">Candidatus Roizmanbacteria bacterium CG_4_9_14_0_2_um_filter_39_13</name>
    <dbReference type="NCBI Taxonomy" id="1974839"/>
    <lineage>
        <taxon>Bacteria</taxon>
        <taxon>Candidatus Roizmaniibacteriota</taxon>
    </lineage>
</organism>
<dbReference type="SUPFAM" id="SSF50486">
    <property type="entry name" value="FMT C-terminal domain-like"/>
    <property type="match status" value="1"/>
</dbReference>
<dbReference type="InterPro" id="IPR036477">
    <property type="entry name" value="Formyl_transf_N_sf"/>
</dbReference>
<name>A0A2M8F0G3_9BACT</name>
<dbReference type="GO" id="GO:0004479">
    <property type="term" value="F:methionyl-tRNA formyltransferase activity"/>
    <property type="evidence" value="ECO:0007669"/>
    <property type="project" value="UniProtKB-EC"/>
</dbReference>
<dbReference type="Gene3D" id="3.40.50.12230">
    <property type="match status" value="1"/>
</dbReference>
<dbReference type="SUPFAM" id="SSF53328">
    <property type="entry name" value="Formyltransferase"/>
    <property type="match status" value="1"/>
</dbReference>
<proteinExistence type="predicted"/>
<gene>
    <name evidence="3" type="ORF">CO051_02555</name>
</gene>
<dbReference type="InterPro" id="IPR001555">
    <property type="entry name" value="GART_AS"/>
</dbReference>
<comment type="caution">
    <text evidence="3">The sequence shown here is derived from an EMBL/GenBank/DDBJ whole genome shotgun (WGS) entry which is preliminary data.</text>
</comment>
<feature type="domain" description="Formyl transferase N-terminal" evidence="2">
    <location>
        <begin position="6"/>
        <end position="187"/>
    </location>
</feature>
<dbReference type="PANTHER" id="PTHR11138">
    <property type="entry name" value="METHIONYL-TRNA FORMYLTRANSFERASE"/>
    <property type="match status" value="1"/>
</dbReference>
<dbReference type="PANTHER" id="PTHR11138:SF5">
    <property type="entry name" value="METHIONYL-TRNA FORMYLTRANSFERASE, MITOCHONDRIAL"/>
    <property type="match status" value="1"/>
</dbReference>
<dbReference type="EC" id="2.1.2.9" evidence="1"/>